<keyword evidence="3" id="KW-1185">Reference proteome</keyword>
<dbReference type="AlphaFoldDB" id="A0A917HT38"/>
<dbReference type="EMBL" id="BMHY01000019">
    <property type="protein sequence ID" value="GGG88329.1"/>
    <property type="molecule type" value="Genomic_DNA"/>
</dbReference>
<sequence>MDECIVQIEEYMLLHLVARLLLTVIVVSTIYPKGRVSSNETRRLGYIKYAIQPHNEDGGEDDAH</sequence>
<proteinExistence type="predicted"/>
<organism evidence="2 3">
    <name type="scientific">Paenibacillus radicis</name>
    <name type="common">ex Gao et al. 2016</name>
    <dbReference type="NCBI Taxonomy" id="1737354"/>
    <lineage>
        <taxon>Bacteria</taxon>
        <taxon>Bacillati</taxon>
        <taxon>Bacillota</taxon>
        <taxon>Bacilli</taxon>
        <taxon>Bacillales</taxon>
        <taxon>Paenibacillaceae</taxon>
        <taxon>Paenibacillus</taxon>
    </lineage>
</organism>
<gene>
    <name evidence="2" type="ORF">GCM10010918_53530</name>
</gene>
<keyword evidence="1" id="KW-0472">Membrane</keyword>
<reference evidence="2 3" key="1">
    <citation type="journal article" date="2014" name="Int. J. Syst. Evol. Microbiol.">
        <title>Complete genome sequence of Corynebacterium casei LMG S-19264T (=DSM 44701T), isolated from a smear-ripened cheese.</title>
        <authorList>
            <consortium name="US DOE Joint Genome Institute (JGI-PGF)"/>
            <person name="Walter F."/>
            <person name="Albersmeier A."/>
            <person name="Kalinowski J."/>
            <person name="Ruckert C."/>
        </authorList>
    </citation>
    <scope>NUCLEOTIDE SEQUENCE [LARGE SCALE GENOMIC DNA]</scope>
    <source>
        <strain evidence="2 3">CGMCC 1.15286</strain>
    </source>
</reference>
<name>A0A917HT38_9BACL</name>
<accession>A0A917HT38</accession>
<feature type="transmembrane region" description="Helical" evidence="1">
    <location>
        <begin position="12"/>
        <end position="32"/>
    </location>
</feature>
<comment type="caution">
    <text evidence="2">The sequence shown here is derived from an EMBL/GenBank/DDBJ whole genome shotgun (WGS) entry which is preliminary data.</text>
</comment>
<evidence type="ECO:0000313" key="2">
    <source>
        <dbReference type="EMBL" id="GGG88329.1"/>
    </source>
</evidence>
<keyword evidence="1" id="KW-1133">Transmembrane helix</keyword>
<evidence type="ECO:0000256" key="1">
    <source>
        <dbReference type="SAM" id="Phobius"/>
    </source>
</evidence>
<evidence type="ECO:0000313" key="3">
    <source>
        <dbReference type="Proteomes" id="UP000600247"/>
    </source>
</evidence>
<keyword evidence="1" id="KW-0812">Transmembrane</keyword>
<dbReference type="Proteomes" id="UP000600247">
    <property type="component" value="Unassembled WGS sequence"/>
</dbReference>
<protein>
    <submittedName>
        <fullName evidence="2">Uncharacterized protein</fullName>
    </submittedName>
</protein>